<dbReference type="AlphaFoldDB" id="A0A8T0VJM2"/>
<evidence type="ECO:0000313" key="2">
    <source>
        <dbReference type="EMBL" id="KAG2631899.1"/>
    </source>
</evidence>
<comment type="caution">
    <text evidence="2">The sequence shown here is derived from an EMBL/GenBank/DDBJ whole genome shotgun (WGS) entry which is preliminary data.</text>
</comment>
<reference evidence="2" key="1">
    <citation type="submission" date="2020-05" db="EMBL/GenBank/DDBJ databases">
        <title>WGS assembly of Panicum virgatum.</title>
        <authorList>
            <person name="Lovell J.T."/>
            <person name="Jenkins J."/>
            <person name="Shu S."/>
            <person name="Juenger T.E."/>
            <person name="Schmutz J."/>
        </authorList>
    </citation>
    <scope>NUCLEOTIDE SEQUENCE</scope>
    <source>
        <strain evidence="2">AP13</strain>
    </source>
</reference>
<organism evidence="2 3">
    <name type="scientific">Panicum virgatum</name>
    <name type="common">Blackwell switchgrass</name>
    <dbReference type="NCBI Taxonomy" id="38727"/>
    <lineage>
        <taxon>Eukaryota</taxon>
        <taxon>Viridiplantae</taxon>
        <taxon>Streptophyta</taxon>
        <taxon>Embryophyta</taxon>
        <taxon>Tracheophyta</taxon>
        <taxon>Spermatophyta</taxon>
        <taxon>Magnoliopsida</taxon>
        <taxon>Liliopsida</taxon>
        <taxon>Poales</taxon>
        <taxon>Poaceae</taxon>
        <taxon>PACMAD clade</taxon>
        <taxon>Panicoideae</taxon>
        <taxon>Panicodae</taxon>
        <taxon>Paniceae</taxon>
        <taxon>Panicinae</taxon>
        <taxon>Panicum</taxon>
        <taxon>Panicum sect. Hiantes</taxon>
    </lineage>
</organism>
<dbReference type="Pfam" id="PF01803">
    <property type="entry name" value="LIM_bind"/>
    <property type="match status" value="1"/>
</dbReference>
<keyword evidence="3" id="KW-1185">Reference proteome</keyword>
<evidence type="ECO:0008006" key="4">
    <source>
        <dbReference type="Google" id="ProtNLM"/>
    </source>
</evidence>
<evidence type="ECO:0000313" key="3">
    <source>
        <dbReference type="Proteomes" id="UP000823388"/>
    </source>
</evidence>
<sequence>MPDANSSFSGGAKLQPSTSMNTDSFMRVPASPISFSSNNISGSSVIDGSIVQQSPPQDQVQKRRSSSVTSHPTIEAGGALHPQKKSRIDVRQDDILQHQLIQQLLHGQSSLHLQGQQNPQLQALMQQHKLAQMQQRQRQQLLQPFAQIQQSQIGIPRQPQLRPPLAQPGMQLAGPIRTPVDSGLCSRRLLQYLYHKRHHPENNPITYWRKLVEEYFAPRARERWCVSSYEKRPNGSVSTPQTALDSWRCDICNTHGGKGYEATYEVLPRLCQIRFDHGVIDEYLFLDMPNEFRLPNGLMLLEHKKVVQKSVYEHLHVTHEGHLRIIFTPELKIMSWEFCSRRHEEYITRRVLAPQVNNLLQVAQRYQAAASGIGPARVSNDEAQTICNMFVTASRQLAKNLEYHTLNEHGLSKRYVRCLQISEVVNHMKDLIEFTNKNNLGPIEGLKNYPKPNVPKLPGQNTQECKSEPATTGGIQCLQRFCSNAQWHTAGSI</sequence>
<protein>
    <recommendedName>
        <fullName evidence="4">Transcriptional regulator SLK2</fullName>
    </recommendedName>
</protein>
<feature type="region of interest" description="Disordered" evidence="1">
    <location>
        <begin position="1"/>
        <end position="25"/>
    </location>
</feature>
<feature type="region of interest" description="Disordered" evidence="1">
    <location>
        <begin position="46"/>
        <end position="86"/>
    </location>
</feature>
<feature type="compositionally biased region" description="Polar residues" evidence="1">
    <location>
        <begin position="1"/>
        <end position="24"/>
    </location>
</feature>
<dbReference type="Proteomes" id="UP000823388">
    <property type="component" value="Chromosome 2N"/>
</dbReference>
<dbReference type="EMBL" id="CM029040">
    <property type="protein sequence ID" value="KAG2631899.1"/>
    <property type="molecule type" value="Genomic_DNA"/>
</dbReference>
<dbReference type="InterPro" id="IPR029005">
    <property type="entry name" value="LIM-bd/SEUSS"/>
</dbReference>
<proteinExistence type="predicted"/>
<gene>
    <name evidence="2" type="ORF">PVAP13_2NG022600</name>
</gene>
<dbReference type="PANTHER" id="PTHR10378">
    <property type="entry name" value="LIM DOMAIN-BINDING PROTEIN"/>
    <property type="match status" value="1"/>
</dbReference>
<name>A0A8T0VJM2_PANVG</name>
<accession>A0A8T0VJM2</accession>
<evidence type="ECO:0000256" key="1">
    <source>
        <dbReference type="SAM" id="MobiDB-lite"/>
    </source>
</evidence>